<accession>A0ACC0SX17</accession>
<comment type="caution">
    <text evidence="1">The sequence shown here is derived from an EMBL/GenBank/DDBJ whole genome shotgun (WGS) entry which is preliminary data.</text>
</comment>
<evidence type="ECO:0000313" key="2">
    <source>
        <dbReference type="Proteomes" id="UP000006729"/>
    </source>
</evidence>
<sequence>MGFFSFIRRLMLILFGTANDLVFLSFSNEDTGKNFSDHLNSALTIAGFRTFKNDDGVRRGENTGSETRKAIQESKISVIVFSKDYASSTRCLDELVMIMDARRATGHIVLPIFYHLDPSEVRSQEGRCFEAFSTHEKSFQGEKGRVEEWRAALREAADVAGMVLQDRYITSLLCFLLILVRHIPSMFSLE</sequence>
<proteinExistence type="predicted"/>
<name>A0ACC0SX17_POPTR</name>
<organism evidence="1 2">
    <name type="scientific">Populus trichocarpa</name>
    <name type="common">Western balsam poplar</name>
    <name type="synonym">Populus balsamifera subsp. trichocarpa</name>
    <dbReference type="NCBI Taxonomy" id="3694"/>
    <lineage>
        <taxon>Eukaryota</taxon>
        <taxon>Viridiplantae</taxon>
        <taxon>Streptophyta</taxon>
        <taxon>Embryophyta</taxon>
        <taxon>Tracheophyta</taxon>
        <taxon>Spermatophyta</taxon>
        <taxon>Magnoliopsida</taxon>
        <taxon>eudicotyledons</taxon>
        <taxon>Gunneridae</taxon>
        <taxon>Pentapetalae</taxon>
        <taxon>rosids</taxon>
        <taxon>fabids</taxon>
        <taxon>Malpighiales</taxon>
        <taxon>Salicaceae</taxon>
        <taxon>Saliceae</taxon>
        <taxon>Populus</taxon>
    </lineage>
</organism>
<reference evidence="1 2" key="1">
    <citation type="journal article" date="2006" name="Science">
        <title>The genome of black cottonwood, Populus trichocarpa (Torr. &amp; Gray).</title>
        <authorList>
            <person name="Tuskan G.A."/>
            <person name="Difazio S."/>
            <person name="Jansson S."/>
            <person name="Bohlmann J."/>
            <person name="Grigoriev I."/>
            <person name="Hellsten U."/>
            <person name="Putnam N."/>
            <person name="Ralph S."/>
            <person name="Rombauts S."/>
            <person name="Salamov A."/>
            <person name="Schein J."/>
            <person name="Sterck L."/>
            <person name="Aerts A."/>
            <person name="Bhalerao R.R."/>
            <person name="Bhalerao R.P."/>
            <person name="Blaudez D."/>
            <person name="Boerjan W."/>
            <person name="Brun A."/>
            <person name="Brunner A."/>
            <person name="Busov V."/>
            <person name="Campbell M."/>
            <person name="Carlson J."/>
            <person name="Chalot M."/>
            <person name="Chapman J."/>
            <person name="Chen G.L."/>
            <person name="Cooper D."/>
            <person name="Coutinho P.M."/>
            <person name="Couturier J."/>
            <person name="Covert S."/>
            <person name="Cronk Q."/>
            <person name="Cunningham R."/>
            <person name="Davis J."/>
            <person name="Degroeve S."/>
            <person name="Dejardin A."/>
            <person name="Depamphilis C."/>
            <person name="Detter J."/>
            <person name="Dirks B."/>
            <person name="Dubchak I."/>
            <person name="Duplessis S."/>
            <person name="Ehlting J."/>
            <person name="Ellis B."/>
            <person name="Gendler K."/>
            <person name="Goodstein D."/>
            <person name="Gribskov M."/>
            <person name="Grimwood J."/>
            <person name="Groover A."/>
            <person name="Gunter L."/>
            <person name="Hamberger B."/>
            <person name="Heinze B."/>
            <person name="Helariutta Y."/>
            <person name="Henrissat B."/>
            <person name="Holligan D."/>
            <person name="Holt R."/>
            <person name="Huang W."/>
            <person name="Islam-Faridi N."/>
            <person name="Jones S."/>
            <person name="Jones-Rhoades M."/>
            <person name="Jorgensen R."/>
            <person name="Joshi C."/>
            <person name="Kangasjarvi J."/>
            <person name="Karlsson J."/>
            <person name="Kelleher C."/>
            <person name="Kirkpatrick R."/>
            <person name="Kirst M."/>
            <person name="Kohler A."/>
            <person name="Kalluri U."/>
            <person name="Larimer F."/>
            <person name="Leebens-Mack J."/>
            <person name="Leple J.C."/>
            <person name="Locascio P."/>
            <person name="Lou Y."/>
            <person name="Lucas S."/>
            <person name="Martin F."/>
            <person name="Montanini B."/>
            <person name="Napoli C."/>
            <person name="Nelson D.R."/>
            <person name="Nelson C."/>
            <person name="Nieminen K."/>
            <person name="Nilsson O."/>
            <person name="Pereda V."/>
            <person name="Peter G."/>
            <person name="Philippe R."/>
            <person name="Pilate G."/>
            <person name="Poliakov A."/>
            <person name="Razumovskaya J."/>
            <person name="Richardson P."/>
            <person name="Rinaldi C."/>
            <person name="Ritland K."/>
            <person name="Rouze P."/>
            <person name="Ryaboy D."/>
            <person name="Schmutz J."/>
            <person name="Schrader J."/>
            <person name="Segerman B."/>
            <person name="Shin H."/>
            <person name="Siddiqui A."/>
            <person name="Sterky F."/>
            <person name="Terry A."/>
            <person name="Tsai C.J."/>
            <person name="Uberbacher E."/>
            <person name="Unneberg P."/>
            <person name="Vahala J."/>
            <person name="Wall K."/>
            <person name="Wessler S."/>
            <person name="Yang G."/>
            <person name="Yin T."/>
            <person name="Douglas C."/>
            <person name="Marra M."/>
            <person name="Sandberg G."/>
            <person name="Van de Peer Y."/>
            <person name="Rokhsar D."/>
        </authorList>
    </citation>
    <scope>NUCLEOTIDE SEQUENCE [LARGE SCALE GENOMIC DNA]</scope>
    <source>
        <strain evidence="2">cv. Nisqually</strain>
    </source>
</reference>
<gene>
    <name evidence="1" type="ORF">POPTR_005G004100v4</name>
</gene>
<keyword evidence="2" id="KW-1185">Reference proteome</keyword>
<protein>
    <submittedName>
        <fullName evidence="1">Uncharacterized protein</fullName>
    </submittedName>
</protein>
<dbReference type="Proteomes" id="UP000006729">
    <property type="component" value="Chromosome 5"/>
</dbReference>
<evidence type="ECO:0000313" key="1">
    <source>
        <dbReference type="EMBL" id="KAI9393811.1"/>
    </source>
</evidence>
<dbReference type="EMBL" id="CM009294">
    <property type="protein sequence ID" value="KAI9393811.1"/>
    <property type="molecule type" value="Genomic_DNA"/>
</dbReference>